<keyword evidence="2" id="KW-1185">Reference proteome</keyword>
<organism evidence="1 2">
    <name type="scientific">Inmirania thermothiophila</name>
    <dbReference type="NCBI Taxonomy" id="1750597"/>
    <lineage>
        <taxon>Bacteria</taxon>
        <taxon>Pseudomonadati</taxon>
        <taxon>Pseudomonadota</taxon>
        <taxon>Gammaproteobacteria</taxon>
        <taxon>Chromatiales</taxon>
        <taxon>Ectothiorhodospiraceae</taxon>
        <taxon>Inmirania</taxon>
    </lineage>
</organism>
<comment type="caution">
    <text evidence="1">The sequence shown here is derived from an EMBL/GenBank/DDBJ whole genome shotgun (WGS) entry which is preliminary data.</text>
</comment>
<reference evidence="1 2" key="1">
    <citation type="submission" date="2018-11" db="EMBL/GenBank/DDBJ databases">
        <title>Genomic Encyclopedia of Type Strains, Phase IV (KMG-IV): sequencing the most valuable type-strain genomes for metagenomic binning, comparative biology and taxonomic classification.</title>
        <authorList>
            <person name="Goeker M."/>
        </authorList>
    </citation>
    <scope>NUCLEOTIDE SEQUENCE [LARGE SCALE GENOMIC DNA]</scope>
    <source>
        <strain evidence="1 2">DSM 100275</strain>
    </source>
</reference>
<gene>
    <name evidence="1" type="ORF">EDC57_1816</name>
</gene>
<evidence type="ECO:0000313" key="2">
    <source>
        <dbReference type="Proteomes" id="UP000276634"/>
    </source>
</evidence>
<accession>A0A3N1Y1D5</accession>
<dbReference type="AlphaFoldDB" id="A0A3N1Y1D5"/>
<protein>
    <submittedName>
        <fullName evidence="1">Uncharacterized protein</fullName>
    </submittedName>
</protein>
<sequence>MGVYRVDELMEQARRLAADYRRATGRALPGVSAELAVHDAVRLLGLEPGPAGAGWDAEGTGERAGVRYQVKGRAILNEARRDHRIGELRLGRDDWDAVLLVLMDEDYHPTEIWEAARADVEAAVAEAAASGRRRRGALSVARFRNIGELVWTRETGRMGEVWDNRSAP</sequence>
<proteinExistence type="predicted"/>
<evidence type="ECO:0000313" key="1">
    <source>
        <dbReference type="EMBL" id="ROR32610.1"/>
    </source>
</evidence>
<name>A0A3N1Y1D5_9GAMM</name>
<dbReference type="RefSeq" id="WP_123401528.1">
    <property type="nucleotide sequence ID" value="NZ_RJVI01000002.1"/>
</dbReference>
<dbReference type="EMBL" id="RJVI01000002">
    <property type="protein sequence ID" value="ROR32610.1"/>
    <property type="molecule type" value="Genomic_DNA"/>
</dbReference>
<dbReference type="OrthoDB" id="8420327at2"/>
<dbReference type="Proteomes" id="UP000276634">
    <property type="component" value="Unassembled WGS sequence"/>
</dbReference>